<dbReference type="Proteomes" id="UP001163324">
    <property type="component" value="Chromosome 5"/>
</dbReference>
<protein>
    <submittedName>
        <fullName evidence="1">Uncharacterized protein</fullName>
    </submittedName>
</protein>
<proteinExistence type="predicted"/>
<evidence type="ECO:0000313" key="1">
    <source>
        <dbReference type="EMBL" id="KAI9898923.1"/>
    </source>
</evidence>
<name>A0ACC0UZ19_9HYPO</name>
<comment type="caution">
    <text evidence="1">The sequence shown here is derived from an EMBL/GenBank/DDBJ whole genome shotgun (WGS) entry which is preliminary data.</text>
</comment>
<keyword evidence="2" id="KW-1185">Reference proteome</keyword>
<accession>A0ACC0UZ19</accession>
<gene>
    <name evidence="1" type="ORF">N3K66_005384</name>
</gene>
<dbReference type="EMBL" id="CM047944">
    <property type="protein sequence ID" value="KAI9898923.1"/>
    <property type="molecule type" value="Genomic_DNA"/>
</dbReference>
<evidence type="ECO:0000313" key="2">
    <source>
        <dbReference type="Proteomes" id="UP001163324"/>
    </source>
</evidence>
<reference evidence="1" key="1">
    <citation type="submission" date="2022-10" db="EMBL/GenBank/DDBJ databases">
        <title>Complete Genome of Trichothecium roseum strain YXFP-22015, a Plant Pathogen Isolated from Citrus.</title>
        <authorList>
            <person name="Wang Y."/>
            <person name="Zhu L."/>
        </authorList>
    </citation>
    <scope>NUCLEOTIDE SEQUENCE</scope>
    <source>
        <strain evidence="1">YXFP-22015</strain>
    </source>
</reference>
<sequence length="158" mass="17443">MADTEMDIDNAPAAEGEEEAPSTQRHDGRMQTQTKATAVRSIEGWIVIVTNVHEEADEECIQDKFGEFGEIKNLHLNLDRRSGYVKGYALIEYATLDEARAAIDEAHDTKMLDQTVQVDFAFVRPPPGQGGKAARGGRGGGRRARSRSRSPDAKDRED</sequence>
<organism evidence="1 2">
    <name type="scientific">Trichothecium roseum</name>
    <dbReference type="NCBI Taxonomy" id="47278"/>
    <lineage>
        <taxon>Eukaryota</taxon>
        <taxon>Fungi</taxon>
        <taxon>Dikarya</taxon>
        <taxon>Ascomycota</taxon>
        <taxon>Pezizomycotina</taxon>
        <taxon>Sordariomycetes</taxon>
        <taxon>Hypocreomycetidae</taxon>
        <taxon>Hypocreales</taxon>
        <taxon>Hypocreales incertae sedis</taxon>
        <taxon>Trichothecium</taxon>
    </lineage>
</organism>